<comment type="caution">
    <text evidence="2">The sequence shown here is derived from an EMBL/GenBank/DDBJ whole genome shotgun (WGS) entry which is preliminary data.</text>
</comment>
<proteinExistence type="predicted"/>
<keyword evidence="1" id="KW-0472">Membrane</keyword>
<evidence type="ECO:0000313" key="3">
    <source>
        <dbReference type="Proteomes" id="UP000248857"/>
    </source>
</evidence>
<organism evidence="2 3">
    <name type="scientific">Acaryochloris thomasi RCC1774</name>
    <dbReference type="NCBI Taxonomy" id="1764569"/>
    <lineage>
        <taxon>Bacteria</taxon>
        <taxon>Bacillati</taxon>
        <taxon>Cyanobacteriota</taxon>
        <taxon>Cyanophyceae</taxon>
        <taxon>Acaryochloridales</taxon>
        <taxon>Acaryochloridaceae</taxon>
        <taxon>Acaryochloris</taxon>
        <taxon>Acaryochloris thomasi</taxon>
    </lineage>
</organism>
<dbReference type="AlphaFoldDB" id="A0A2W1K5C0"/>
<name>A0A2W1K5C0_9CYAN</name>
<gene>
    <name evidence="2" type="ORF">C1752_01015</name>
</gene>
<protein>
    <submittedName>
        <fullName evidence="2">Uncharacterized protein</fullName>
    </submittedName>
</protein>
<dbReference type="Proteomes" id="UP000248857">
    <property type="component" value="Unassembled WGS sequence"/>
</dbReference>
<dbReference type="EMBL" id="PQWO01000002">
    <property type="protein sequence ID" value="PZD74937.1"/>
    <property type="molecule type" value="Genomic_DNA"/>
</dbReference>
<sequence>MVEIPVAIAKQSCYTMTISNNPESFEAQVLKRLDKIDTDIKTTNERISTYWEASKLLVNLAFGLIATAVLAILVRAAVGG</sequence>
<keyword evidence="1" id="KW-1133">Transmembrane helix</keyword>
<reference evidence="2 3" key="1">
    <citation type="journal article" date="2018" name="Sci. Rep.">
        <title>A novel species of the marine cyanobacterium Acaryochloris with a unique pigment content and lifestyle.</title>
        <authorList>
            <person name="Partensky F."/>
            <person name="Six C."/>
            <person name="Ratin M."/>
            <person name="Garczarek L."/>
            <person name="Vaulot D."/>
            <person name="Probert I."/>
            <person name="Calteau A."/>
            <person name="Gourvil P."/>
            <person name="Marie D."/>
            <person name="Grebert T."/>
            <person name="Bouchier C."/>
            <person name="Le Panse S."/>
            <person name="Gachenot M."/>
            <person name="Rodriguez F."/>
            <person name="Garrido J.L."/>
        </authorList>
    </citation>
    <scope>NUCLEOTIDE SEQUENCE [LARGE SCALE GENOMIC DNA]</scope>
    <source>
        <strain evidence="2 3">RCC1774</strain>
    </source>
</reference>
<keyword evidence="1" id="KW-0812">Transmembrane</keyword>
<evidence type="ECO:0000256" key="1">
    <source>
        <dbReference type="SAM" id="Phobius"/>
    </source>
</evidence>
<keyword evidence="3" id="KW-1185">Reference proteome</keyword>
<evidence type="ECO:0000313" key="2">
    <source>
        <dbReference type="EMBL" id="PZD74937.1"/>
    </source>
</evidence>
<accession>A0A2W1K5C0</accession>
<feature type="transmembrane region" description="Helical" evidence="1">
    <location>
        <begin position="56"/>
        <end position="78"/>
    </location>
</feature>